<gene>
    <name evidence="10" type="ORF">WJX73_003575</name>
</gene>
<dbReference type="Gene3D" id="3.30.2410.10">
    <property type="entry name" value="Hect, E3 ligase catalytic domain"/>
    <property type="match status" value="1"/>
</dbReference>
<dbReference type="Gene3D" id="3.30.2160.10">
    <property type="entry name" value="Hect, E3 ligase catalytic domain"/>
    <property type="match status" value="1"/>
</dbReference>
<keyword evidence="4 7" id="KW-0833">Ubl conjugation pathway</keyword>
<organism evidence="10 11">
    <name type="scientific">Symbiochloris irregularis</name>
    <dbReference type="NCBI Taxonomy" id="706552"/>
    <lineage>
        <taxon>Eukaryota</taxon>
        <taxon>Viridiplantae</taxon>
        <taxon>Chlorophyta</taxon>
        <taxon>core chlorophytes</taxon>
        <taxon>Trebouxiophyceae</taxon>
        <taxon>Trebouxiales</taxon>
        <taxon>Trebouxiaceae</taxon>
        <taxon>Symbiochloris</taxon>
    </lineage>
</organism>
<dbReference type="PROSITE" id="PS50237">
    <property type="entry name" value="HECT"/>
    <property type="match status" value="1"/>
</dbReference>
<dbReference type="GO" id="GO:0000209">
    <property type="term" value="P:protein polyubiquitination"/>
    <property type="evidence" value="ECO:0007669"/>
    <property type="project" value="InterPro"/>
</dbReference>
<dbReference type="GO" id="GO:0006511">
    <property type="term" value="P:ubiquitin-dependent protein catabolic process"/>
    <property type="evidence" value="ECO:0007669"/>
    <property type="project" value="TreeGrafter"/>
</dbReference>
<dbReference type="Gene3D" id="3.90.1750.10">
    <property type="entry name" value="Hect, E3 ligase catalytic domains"/>
    <property type="match status" value="1"/>
</dbReference>
<evidence type="ECO:0000256" key="2">
    <source>
        <dbReference type="ARBA" id="ARBA00012485"/>
    </source>
</evidence>
<dbReference type="EMBL" id="JALJOQ010000199">
    <property type="protein sequence ID" value="KAK9789956.1"/>
    <property type="molecule type" value="Genomic_DNA"/>
</dbReference>
<dbReference type="AlphaFoldDB" id="A0AAW1NQ18"/>
<evidence type="ECO:0000259" key="9">
    <source>
        <dbReference type="PROSITE" id="PS50237"/>
    </source>
</evidence>
<keyword evidence="11" id="KW-1185">Reference proteome</keyword>
<sequence length="962" mass="103211">MFTSNKTGDRRRAPPRKHELSRAELLDQVKDQRRHRAAEALTQAQDKRKEAAALHIQSCFRAWRVCRSAKADLLRQWLNEFGTAAASATSLVKPEQLADRAISIVLHVFLPSITAASLRDNYCSLACMASHRGDWQRQTLRLALLAAALLGCRPARGAGSGHVLLDLAAARMLHLLLDAGHWSSCTPDVQEAAAATILLLQQQLCQTPQQQGEAAHLTAGISWPGQGQSKAATQLAKQSGTAHSPSAAQHHEQCLWALVNLTQLLMLSESLALKEHADGGVLLAAIQAIMQNLTAAEQASPGACKSHKGAMDALWPLADGRLVLELLHAAGNKREVCMQVAVAWHEVLEVAAKVYPADSQGATRFLNALAFNKELLAGLWQWLAHTVGLPLEAPQGATRGWSIAALSHGISGIQASPAAAFGIFCWACQRALVVMGDDEFHGSQVPSLDTFRAVAACLNTLVFNTHTCSPSHGAASSPANAGVALLRAHAPQLLRALYDRDVRRPFCSPALWLGPHTGAVQAGRLGADSFTQPGVLRALAFPHASDPSAAGPAALAQQLADAPQSVPFEQRVEVLRALIAADRQRRGEEGHQTTARITVRREALLEDALQALQGLGSSLRAPLHVTFISKVGGVEAGIDQGGLLKEFLEEVVQAGFDANWGLFTSTDDGLAYPQPRAGALPQGLPLLHMLGSVFGKALYDGILLDVCLAPFFVARLQGRRPILEDLGGLDPALHRSLVTLQKYEGQVEDLGLDFTVEDDTFGRRVCQELVDGGEAISVTAANRMHYILLMADWHLNGRLSASAGSFAAGLAQAIPSAWLRLFSAPEVNQLLAGGRGGAIDVADMRAHTHYSGGYTATSDTVRLFWKVVESMQDSEVAALLKFTTSCRRPPLGGFQHLTPPFTLHKVQCSASVFAAIGGQDVEWLPSASTCYNMLKLPNYRRAAHMRKKLLYAISANAGFELS</sequence>
<comment type="similarity">
    <text evidence="6">Belongs to the UPL family.</text>
</comment>
<dbReference type="CDD" id="cd00078">
    <property type="entry name" value="HECTc"/>
    <property type="match status" value="1"/>
</dbReference>
<keyword evidence="3" id="KW-0808">Transferase</keyword>
<evidence type="ECO:0000256" key="3">
    <source>
        <dbReference type="ARBA" id="ARBA00022679"/>
    </source>
</evidence>
<dbReference type="InterPro" id="IPR000569">
    <property type="entry name" value="HECT_dom"/>
</dbReference>
<feature type="region of interest" description="Disordered" evidence="8">
    <location>
        <begin position="1"/>
        <end position="24"/>
    </location>
</feature>
<feature type="domain" description="HECT" evidence="9">
    <location>
        <begin position="619"/>
        <end position="962"/>
    </location>
</feature>
<proteinExistence type="inferred from homology"/>
<evidence type="ECO:0000256" key="6">
    <source>
        <dbReference type="ARBA" id="ARBA00061247"/>
    </source>
</evidence>
<feature type="compositionally biased region" description="Basic and acidic residues" evidence="8">
    <location>
        <begin position="7"/>
        <end position="24"/>
    </location>
</feature>
<evidence type="ECO:0000256" key="1">
    <source>
        <dbReference type="ARBA" id="ARBA00000885"/>
    </source>
</evidence>
<dbReference type="EC" id="2.3.2.26" evidence="2"/>
<reference evidence="10 11" key="1">
    <citation type="journal article" date="2024" name="Nat. Commun.">
        <title>Phylogenomics reveals the evolutionary origins of lichenization in chlorophyte algae.</title>
        <authorList>
            <person name="Puginier C."/>
            <person name="Libourel C."/>
            <person name="Otte J."/>
            <person name="Skaloud P."/>
            <person name="Haon M."/>
            <person name="Grisel S."/>
            <person name="Petersen M."/>
            <person name="Berrin J.G."/>
            <person name="Delaux P.M."/>
            <person name="Dal Grande F."/>
            <person name="Keller J."/>
        </authorList>
    </citation>
    <scope>NUCLEOTIDE SEQUENCE [LARGE SCALE GENOMIC DNA]</scope>
    <source>
        <strain evidence="10 11">SAG 2036</strain>
    </source>
</reference>
<dbReference type="SUPFAM" id="SSF56204">
    <property type="entry name" value="Hect, E3 ligase catalytic domain"/>
    <property type="match status" value="1"/>
</dbReference>
<comment type="catalytic activity">
    <reaction evidence="1">
        <text>S-ubiquitinyl-[E2 ubiquitin-conjugating enzyme]-L-cysteine + [acceptor protein]-L-lysine = [E2 ubiquitin-conjugating enzyme]-L-cysteine + N(6)-ubiquitinyl-[acceptor protein]-L-lysine.</text>
        <dbReference type="EC" id="2.3.2.26"/>
    </reaction>
</comment>
<comment type="caution">
    <text evidence="10">The sequence shown here is derived from an EMBL/GenBank/DDBJ whole genome shotgun (WGS) entry which is preliminary data.</text>
</comment>
<dbReference type="GO" id="GO:0061630">
    <property type="term" value="F:ubiquitin protein ligase activity"/>
    <property type="evidence" value="ECO:0007669"/>
    <property type="project" value="UniProtKB-EC"/>
</dbReference>
<dbReference type="Pfam" id="PF00632">
    <property type="entry name" value="HECT"/>
    <property type="match status" value="1"/>
</dbReference>
<evidence type="ECO:0000313" key="10">
    <source>
        <dbReference type="EMBL" id="KAK9789956.1"/>
    </source>
</evidence>
<dbReference type="SMART" id="SM00119">
    <property type="entry name" value="HECTc"/>
    <property type="match status" value="1"/>
</dbReference>
<accession>A0AAW1NQ18</accession>
<dbReference type="InterPro" id="IPR035983">
    <property type="entry name" value="Hect_E3_ubiquitin_ligase"/>
</dbReference>
<dbReference type="FunFam" id="3.30.2160.10:FF:000002">
    <property type="entry name" value="Putative Ubiquitin-protein ligase E3C"/>
    <property type="match status" value="1"/>
</dbReference>
<dbReference type="Proteomes" id="UP001465755">
    <property type="component" value="Unassembled WGS sequence"/>
</dbReference>
<comment type="function">
    <text evidence="5">Probable E3 ubiquitin-protein ligase which mediates ubiquitination and subsequent proteasomal degradation of target proteins.</text>
</comment>
<protein>
    <recommendedName>
        <fullName evidence="2">HECT-type E3 ubiquitin transferase</fullName>
        <ecNumber evidence="2">2.3.2.26</ecNumber>
    </recommendedName>
</protein>
<evidence type="ECO:0000256" key="5">
    <source>
        <dbReference type="ARBA" id="ARBA00057703"/>
    </source>
</evidence>
<evidence type="ECO:0000313" key="11">
    <source>
        <dbReference type="Proteomes" id="UP001465755"/>
    </source>
</evidence>
<feature type="active site" description="Glycyl thioester intermediate" evidence="7">
    <location>
        <position position="930"/>
    </location>
</feature>
<name>A0AAW1NQ18_9CHLO</name>
<evidence type="ECO:0000256" key="7">
    <source>
        <dbReference type="PROSITE-ProRule" id="PRU00104"/>
    </source>
</evidence>
<dbReference type="PANTHER" id="PTHR45700">
    <property type="entry name" value="UBIQUITIN-PROTEIN LIGASE E3C"/>
    <property type="match status" value="1"/>
</dbReference>
<dbReference type="PANTHER" id="PTHR45700:SF2">
    <property type="entry name" value="UBIQUITIN-PROTEIN LIGASE E3C"/>
    <property type="match status" value="1"/>
</dbReference>
<evidence type="ECO:0000256" key="8">
    <source>
        <dbReference type="SAM" id="MobiDB-lite"/>
    </source>
</evidence>
<evidence type="ECO:0000256" key="4">
    <source>
        <dbReference type="ARBA" id="ARBA00022786"/>
    </source>
</evidence>
<dbReference type="InterPro" id="IPR044611">
    <property type="entry name" value="E3A/B/C-like"/>
</dbReference>